<evidence type="ECO:0000256" key="2">
    <source>
        <dbReference type="SAM" id="Phobius"/>
    </source>
</evidence>
<organism evidence="4 5">
    <name type="scientific">Bagarius yarrelli</name>
    <name type="common">Goonch</name>
    <name type="synonym">Bagrus yarrelli</name>
    <dbReference type="NCBI Taxonomy" id="175774"/>
    <lineage>
        <taxon>Eukaryota</taxon>
        <taxon>Metazoa</taxon>
        <taxon>Chordata</taxon>
        <taxon>Craniata</taxon>
        <taxon>Vertebrata</taxon>
        <taxon>Euteleostomi</taxon>
        <taxon>Actinopterygii</taxon>
        <taxon>Neopterygii</taxon>
        <taxon>Teleostei</taxon>
        <taxon>Ostariophysi</taxon>
        <taxon>Siluriformes</taxon>
        <taxon>Sisoridae</taxon>
        <taxon>Sisorinae</taxon>
        <taxon>Bagarius</taxon>
    </lineage>
</organism>
<feature type="transmembrane region" description="Helical" evidence="2">
    <location>
        <begin position="71"/>
        <end position="90"/>
    </location>
</feature>
<feature type="chain" id="PRO_5022003494" evidence="3">
    <location>
        <begin position="29"/>
        <end position="135"/>
    </location>
</feature>
<keyword evidence="2" id="KW-0472">Membrane</keyword>
<evidence type="ECO:0000256" key="1">
    <source>
        <dbReference type="SAM" id="MobiDB-lite"/>
    </source>
</evidence>
<feature type="region of interest" description="Disordered" evidence="1">
    <location>
        <begin position="32"/>
        <end position="56"/>
    </location>
</feature>
<keyword evidence="2" id="KW-0812">Transmembrane</keyword>
<feature type="compositionally biased region" description="Acidic residues" evidence="1">
    <location>
        <begin position="38"/>
        <end position="47"/>
    </location>
</feature>
<gene>
    <name evidence="4" type="ORF">Baya_4891</name>
</gene>
<keyword evidence="3" id="KW-0732">Signal</keyword>
<protein>
    <submittedName>
        <fullName evidence="4">Uncharacterized protein</fullName>
    </submittedName>
</protein>
<keyword evidence="5" id="KW-1185">Reference proteome</keyword>
<dbReference type="Proteomes" id="UP000319801">
    <property type="component" value="Unassembled WGS sequence"/>
</dbReference>
<evidence type="ECO:0000313" key="4">
    <source>
        <dbReference type="EMBL" id="TSK49689.1"/>
    </source>
</evidence>
<evidence type="ECO:0000256" key="3">
    <source>
        <dbReference type="SAM" id="SignalP"/>
    </source>
</evidence>
<keyword evidence="2" id="KW-1133">Transmembrane helix</keyword>
<dbReference type="EMBL" id="VCAZ01000014">
    <property type="protein sequence ID" value="TSK49689.1"/>
    <property type="molecule type" value="Genomic_DNA"/>
</dbReference>
<sequence>MKTELQRISMMLRLLLLTLLFTLKDSAADPDGSGYFSNDDEQDEEQETTQGVPEKKIELGYDHAEIDDGSTTIIIIAAVCVVALAIVAIIGDTGLVRIRAGTDEQEQDETCKGCRNVSSCATRLNAQRKHRAMLR</sequence>
<name>A0A556TRW6_BAGYA</name>
<comment type="caution">
    <text evidence="4">The sequence shown here is derived from an EMBL/GenBank/DDBJ whole genome shotgun (WGS) entry which is preliminary data.</text>
</comment>
<dbReference type="AlphaFoldDB" id="A0A556TRW6"/>
<feature type="signal peptide" evidence="3">
    <location>
        <begin position="1"/>
        <end position="28"/>
    </location>
</feature>
<reference evidence="4 5" key="1">
    <citation type="journal article" date="2019" name="Genome Biol. Evol.">
        <title>Whole-Genome Sequencing of the Giant Devil Catfish, Bagarius yarrelli.</title>
        <authorList>
            <person name="Jiang W."/>
            <person name="Lv Y."/>
            <person name="Cheng L."/>
            <person name="Yang K."/>
            <person name="Chao B."/>
            <person name="Wang X."/>
            <person name="Li Y."/>
            <person name="Pan X."/>
            <person name="You X."/>
            <person name="Zhang Y."/>
            <person name="Yang J."/>
            <person name="Li J."/>
            <person name="Zhang X."/>
            <person name="Liu S."/>
            <person name="Sun C."/>
            <person name="Yang J."/>
            <person name="Shi Q."/>
        </authorList>
    </citation>
    <scope>NUCLEOTIDE SEQUENCE [LARGE SCALE GENOMIC DNA]</scope>
    <source>
        <strain evidence="4">JWS20170419001</strain>
        <tissue evidence="4">Muscle</tissue>
    </source>
</reference>
<proteinExistence type="predicted"/>
<accession>A0A556TRW6</accession>
<evidence type="ECO:0000313" key="5">
    <source>
        <dbReference type="Proteomes" id="UP000319801"/>
    </source>
</evidence>